<feature type="transmembrane region" description="Helical" evidence="5">
    <location>
        <begin position="103"/>
        <end position="123"/>
    </location>
</feature>
<feature type="transmembrane region" description="Helical" evidence="5">
    <location>
        <begin position="75"/>
        <end position="91"/>
    </location>
</feature>
<dbReference type="AlphaFoldDB" id="A0AB73IIQ6"/>
<dbReference type="Proteomes" id="UP001229486">
    <property type="component" value="Unassembled WGS sequence"/>
</dbReference>
<dbReference type="Pfam" id="PF07681">
    <property type="entry name" value="DoxX"/>
    <property type="match status" value="1"/>
</dbReference>
<evidence type="ECO:0000256" key="1">
    <source>
        <dbReference type="ARBA" id="ARBA00004141"/>
    </source>
</evidence>
<keyword evidence="3 5" id="KW-1133">Transmembrane helix</keyword>
<dbReference type="RefSeq" id="WP_392395113.1">
    <property type="nucleotide sequence ID" value="NZ_JAURTK010000007.1"/>
</dbReference>
<comment type="caution">
    <text evidence="6">The sequence shown here is derived from an EMBL/GenBank/DDBJ whole genome shotgun (WGS) entry which is preliminary data.</text>
</comment>
<organism evidence="6 7">
    <name type="scientific">Paraburkholderia caledonica</name>
    <dbReference type="NCBI Taxonomy" id="134536"/>
    <lineage>
        <taxon>Bacteria</taxon>
        <taxon>Pseudomonadati</taxon>
        <taxon>Pseudomonadota</taxon>
        <taxon>Betaproteobacteria</taxon>
        <taxon>Burkholderiales</taxon>
        <taxon>Burkholderiaceae</taxon>
        <taxon>Paraburkholderia</taxon>
    </lineage>
</organism>
<sequence length="135" mass="14805">MTRFSPTDAALLFLRVSASVLVLLVHGLPKALHYSQELNAIDDPLHMGKTLTFWFALFAEVACPLLMIAGIATRLAALPILVVTAIALGFVHREWTLFEAQFAWMLLILFGTVAIGGAGRYRITMRPRAPSRGQA</sequence>
<reference evidence="6" key="1">
    <citation type="submission" date="2023-07" db="EMBL/GenBank/DDBJ databases">
        <title>Sorghum-associated microbial communities from plants grown in Nebraska, USA.</title>
        <authorList>
            <person name="Schachtman D."/>
        </authorList>
    </citation>
    <scope>NUCLEOTIDE SEQUENCE</scope>
    <source>
        <strain evidence="6">DS1061</strain>
    </source>
</reference>
<name>A0AB73IIQ6_9BURK</name>
<keyword evidence="2 5" id="KW-0812">Transmembrane</keyword>
<feature type="transmembrane region" description="Helical" evidence="5">
    <location>
        <begin position="51"/>
        <end position="68"/>
    </location>
</feature>
<comment type="subcellular location">
    <subcellularLocation>
        <location evidence="1">Membrane</location>
        <topology evidence="1">Multi-pass membrane protein</topology>
    </subcellularLocation>
</comment>
<dbReference type="EMBL" id="JAURTK010000007">
    <property type="protein sequence ID" value="MDP9649920.1"/>
    <property type="molecule type" value="Genomic_DNA"/>
</dbReference>
<dbReference type="GO" id="GO:0016020">
    <property type="term" value="C:membrane"/>
    <property type="evidence" value="ECO:0007669"/>
    <property type="project" value="UniProtKB-SubCell"/>
</dbReference>
<evidence type="ECO:0000256" key="5">
    <source>
        <dbReference type="SAM" id="Phobius"/>
    </source>
</evidence>
<accession>A0AB73IIQ6</accession>
<evidence type="ECO:0000313" key="7">
    <source>
        <dbReference type="Proteomes" id="UP001229486"/>
    </source>
</evidence>
<evidence type="ECO:0000256" key="3">
    <source>
        <dbReference type="ARBA" id="ARBA00022989"/>
    </source>
</evidence>
<keyword evidence="4 5" id="KW-0472">Membrane</keyword>
<protein>
    <submittedName>
        <fullName evidence="6">Oxidoreductase</fullName>
    </submittedName>
</protein>
<proteinExistence type="predicted"/>
<dbReference type="InterPro" id="IPR032808">
    <property type="entry name" value="DoxX"/>
</dbReference>
<evidence type="ECO:0000256" key="4">
    <source>
        <dbReference type="ARBA" id="ARBA00023136"/>
    </source>
</evidence>
<evidence type="ECO:0000256" key="2">
    <source>
        <dbReference type="ARBA" id="ARBA00022692"/>
    </source>
</evidence>
<gene>
    <name evidence="6" type="ORF">J2793_005388</name>
</gene>
<evidence type="ECO:0000313" key="6">
    <source>
        <dbReference type="EMBL" id="MDP9649920.1"/>
    </source>
</evidence>